<gene>
    <name evidence="1" type="ORF">HS961_13490</name>
</gene>
<reference evidence="1 2" key="1">
    <citation type="journal article" date="2020" name="G3 (Bethesda)">
        <title>CeMbio - The Caenorhabditis elegans Microbiome Resource.</title>
        <authorList>
            <person name="Dirksen P."/>
            <person name="Assie A."/>
            <person name="Zimmermann J."/>
            <person name="Zhang F."/>
            <person name="Tietje A.M."/>
            <person name="Marsh S.A."/>
            <person name="Felix M.A."/>
            <person name="Shapira M."/>
            <person name="Kaleta C."/>
            <person name="Schulenburg H."/>
            <person name="Samuel B."/>
        </authorList>
    </citation>
    <scope>NUCLEOTIDE SEQUENCE [LARGE SCALE GENOMIC DNA]</scope>
    <source>
        <strain evidence="1 2">BIGb0172</strain>
    </source>
</reference>
<proteinExistence type="predicted"/>
<organism evidence="1 2">
    <name type="scientific">Comamonas piscis</name>
    <dbReference type="NCBI Taxonomy" id="1562974"/>
    <lineage>
        <taxon>Bacteria</taxon>
        <taxon>Pseudomonadati</taxon>
        <taxon>Pseudomonadota</taxon>
        <taxon>Betaproteobacteria</taxon>
        <taxon>Burkholderiales</taxon>
        <taxon>Comamonadaceae</taxon>
        <taxon>Comamonas</taxon>
    </lineage>
</organism>
<dbReference type="KEGG" id="cpis:HS961_13490"/>
<protein>
    <submittedName>
        <fullName evidence="1">Uncharacterized protein</fullName>
    </submittedName>
</protein>
<dbReference type="Proteomes" id="UP000515240">
    <property type="component" value="Chromosome"/>
</dbReference>
<name>A0A7G5EID5_9BURK</name>
<dbReference type="AlphaFoldDB" id="A0A7G5EID5"/>
<dbReference type="RefSeq" id="WP_182322747.1">
    <property type="nucleotide sequence ID" value="NZ_CP058554.1"/>
</dbReference>
<evidence type="ECO:0000313" key="2">
    <source>
        <dbReference type="Proteomes" id="UP000515240"/>
    </source>
</evidence>
<dbReference type="EMBL" id="CP058554">
    <property type="protein sequence ID" value="QMV73760.1"/>
    <property type="molecule type" value="Genomic_DNA"/>
</dbReference>
<sequence>MLLSTPMADGSFQTCLVDRNDPLRLIIHGLEGAEVWRQRQSGTVLLRGFELDEGELRLWPQTWLCGTNLREMQEILGEMSHWLSARYNEGKQAAYPHVRQA</sequence>
<keyword evidence="2" id="KW-1185">Reference proteome</keyword>
<evidence type="ECO:0000313" key="1">
    <source>
        <dbReference type="EMBL" id="QMV73760.1"/>
    </source>
</evidence>
<accession>A0A7G5EID5</accession>